<organism evidence="1">
    <name type="scientific">marine sediment metagenome</name>
    <dbReference type="NCBI Taxonomy" id="412755"/>
    <lineage>
        <taxon>unclassified sequences</taxon>
        <taxon>metagenomes</taxon>
        <taxon>ecological metagenomes</taxon>
    </lineage>
</organism>
<feature type="non-terminal residue" evidence="1">
    <location>
        <position position="1"/>
    </location>
</feature>
<reference evidence="1" key="1">
    <citation type="journal article" date="2015" name="Nature">
        <title>Complex archaea that bridge the gap between prokaryotes and eukaryotes.</title>
        <authorList>
            <person name="Spang A."/>
            <person name="Saw J.H."/>
            <person name="Jorgensen S.L."/>
            <person name="Zaremba-Niedzwiedzka K."/>
            <person name="Martijn J."/>
            <person name="Lind A.E."/>
            <person name="van Eijk R."/>
            <person name="Schleper C."/>
            <person name="Guy L."/>
            <person name="Ettema T.J."/>
        </authorList>
    </citation>
    <scope>NUCLEOTIDE SEQUENCE</scope>
</reference>
<name>A0A0F8Y9M4_9ZZZZ</name>
<comment type="caution">
    <text evidence="1">The sequence shown here is derived from an EMBL/GenBank/DDBJ whole genome shotgun (WGS) entry which is preliminary data.</text>
</comment>
<sequence>LVPQVGDGDENIVPTLNSPIDATGNNDVSLPEALWIL</sequence>
<accession>A0A0F8Y9M4</accession>
<gene>
    <name evidence="1" type="ORF">LCGC14_3121270</name>
</gene>
<dbReference type="AlphaFoldDB" id="A0A0F8Y9M4"/>
<evidence type="ECO:0000313" key="1">
    <source>
        <dbReference type="EMBL" id="KKK50814.1"/>
    </source>
</evidence>
<proteinExistence type="predicted"/>
<protein>
    <submittedName>
        <fullName evidence="1">Uncharacterized protein</fullName>
    </submittedName>
</protein>
<dbReference type="EMBL" id="LAZR01067830">
    <property type="protein sequence ID" value="KKK50814.1"/>
    <property type="molecule type" value="Genomic_DNA"/>
</dbReference>